<accession>A0A317UW26</accession>
<proteinExistence type="predicted"/>
<dbReference type="Proteomes" id="UP000246702">
    <property type="component" value="Unassembled WGS sequence"/>
</dbReference>
<dbReference type="PRINTS" id="PR00301">
    <property type="entry name" value="HEATSHOCK70"/>
</dbReference>
<dbReference type="SUPFAM" id="SSF53067">
    <property type="entry name" value="Actin-like ATPase domain"/>
    <property type="match status" value="2"/>
</dbReference>
<dbReference type="PANTHER" id="PTHR14187">
    <property type="entry name" value="ALPHA KINASE/ELONGATION FACTOR 2 KINASE"/>
    <property type="match status" value="1"/>
</dbReference>
<dbReference type="Gene3D" id="3.30.420.40">
    <property type="match status" value="1"/>
</dbReference>
<dbReference type="GeneID" id="37116367"/>
<sequence length="546" mass="60871">MTDPRIVIGLDFGTTYSGVAWALSDSPNETEVITSWPGSGNKTTPKVPSTMTVKCGGRLQWGYQTSFFGNHIRGVKLLLDKSQDPEYVASLESAGFIKKNWRSPVTYAGRYLEQLVLHTKNVLQKRFGPAVQSMEMQYVLTVPAIWSDKAKDATMRAALKAGIPHQDISLVSEPEAAALHCMTVIRPNTIRDGDVVVVCDAGGGTVDLISYCVKTVSPLCLEELVEGTGGICGSMMLDVGFTKFLDSLIDKKKVPDKAREMALRFWQDNIKPNFASDPNFLEETHFVPLPGVKDNSKIGLRDGFLQMDGTQVKAIFDPIVDQVQDLIEGQAARAKESGKSVKTILLVGGFGASDYLYQCVQKAHSGIIVMQPPNSGAVRHGTEGNKVGKRIARRHYGVRFRTDHKKTLKKYPKSAHKWCDLTERWYVHHMTEWYIHKGAEILENTPVRFHFCRTIPCDGTPVFEDKLYVCGDNVAPKRLNERVFSVCTLKSDLRAIPTRLFKEKSNSKGMQYYCIEHDLVMTPRSGSIDFELQFNGASYGHVEATY</sequence>
<reference evidence="1 2" key="1">
    <citation type="submission" date="2016-12" db="EMBL/GenBank/DDBJ databases">
        <title>The genomes of Aspergillus section Nigri reveals drivers in fungal speciation.</title>
        <authorList>
            <consortium name="DOE Joint Genome Institute"/>
            <person name="Vesth T.C."/>
            <person name="Nybo J."/>
            <person name="Theobald S."/>
            <person name="Brandl J."/>
            <person name="Frisvad J.C."/>
            <person name="Nielsen K.F."/>
            <person name="Lyhne E.K."/>
            <person name="Kogle M.E."/>
            <person name="Kuo A."/>
            <person name="Riley R."/>
            <person name="Clum A."/>
            <person name="Nolan M."/>
            <person name="Lipzen A."/>
            <person name="Salamov A."/>
            <person name="Henrissat B."/>
            <person name="Wiebenga A."/>
            <person name="De Vries R.P."/>
            <person name="Grigoriev I.V."/>
            <person name="Mortensen U.H."/>
            <person name="Andersen M.R."/>
            <person name="Baker S.E."/>
        </authorList>
    </citation>
    <scope>NUCLEOTIDE SEQUENCE [LARGE SCALE GENOMIC DNA]</scope>
    <source>
        <strain evidence="1 2">CBS 115572</strain>
    </source>
</reference>
<dbReference type="RefSeq" id="XP_025461455.1">
    <property type="nucleotide sequence ID" value="XM_025614224.1"/>
</dbReference>
<dbReference type="STRING" id="1450535.A0A317UW26"/>
<name>A0A317UW26_9EURO</name>
<dbReference type="AlphaFoldDB" id="A0A317UW26"/>
<keyword evidence="2" id="KW-1185">Reference proteome</keyword>
<evidence type="ECO:0000313" key="1">
    <source>
        <dbReference type="EMBL" id="PWY65619.1"/>
    </source>
</evidence>
<dbReference type="InterPro" id="IPR043129">
    <property type="entry name" value="ATPase_NBD"/>
</dbReference>
<protein>
    <submittedName>
        <fullName evidence="1">Actin-like ATPase domain-containing protein</fullName>
    </submittedName>
</protein>
<organism evidence="1 2">
    <name type="scientific">Aspergillus sclerotioniger CBS 115572</name>
    <dbReference type="NCBI Taxonomy" id="1450535"/>
    <lineage>
        <taxon>Eukaryota</taxon>
        <taxon>Fungi</taxon>
        <taxon>Dikarya</taxon>
        <taxon>Ascomycota</taxon>
        <taxon>Pezizomycotina</taxon>
        <taxon>Eurotiomycetes</taxon>
        <taxon>Eurotiomycetidae</taxon>
        <taxon>Eurotiales</taxon>
        <taxon>Aspergillaceae</taxon>
        <taxon>Aspergillus</taxon>
        <taxon>Aspergillus subgen. Circumdati</taxon>
    </lineage>
</organism>
<dbReference type="PANTHER" id="PTHR14187:SF82">
    <property type="entry name" value="FAMILY CHAPERONE, PUTATIVE (AFU_ORTHOLOGUE AFUA_7G08575)-RELATED"/>
    <property type="match status" value="1"/>
</dbReference>
<comment type="caution">
    <text evidence="1">The sequence shown here is derived from an EMBL/GenBank/DDBJ whole genome shotgun (WGS) entry which is preliminary data.</text>
</comment>
<dbReference type="OrthoDB" id="2963168at2759"/>
<gene>
    <name evidence="1" type="ORF">BO94DRAFT_561520</name>
</gene>
<evidence type="ECO:0000313" key="2">
    <source>
        <dbReference type="Proteomes" id="UP000246702"/>
    </source>
</evidence>
<dbReference type="EMBL" id="MSFK01000057">
    <property type="protein sequence ID" value="PWY65619.1"/>
    <property type="molecule type" value="Genomic_DNA"/>
</dbReference>
<dbReference type="CDD" id="cd10170">
    <property type="entry name" value="ASKHA_NBD_HSP70"/>
    <property type="match status" value="1"/>
</dbReference>